<dbReference type="PANTHER" id="PTHR40943">
    <property type="entry name" value="CYTOPLASMIC PROTEIN-RELATED"/>
    <property type="match status" value="1"/>
</dbReference>
<dbReference type="SUPFAM" id="SSF51182">
    <property type="entry name" value="RmlC-like cupins"/>
    <property type="match status" value="1"/>
</dbReference>
<dbReference type="EMBL" id="SOBT01000008">
    <property type="protein sequence ID" value="TDU32290.1"/>
    <property type="molecule type" value="Genomic_DNA"/>
</dbReference>
<feature type="transmembrane region" description="Helical" evidence="1">
    <location>
        <begin position="15"/>
        <end position="38"/>
    </location>
</feature>
<dbReference type="InterPro" id="IPR011051">
    <property type="entry name" value="RmlC_Cupin_sf"/>
</dbReference>
<comment type="caution">
    <text evidence="3">The sequence shown here is derived from an EMBL/GenBank/DDBJ whole genome shotgun (WGS) entry which is preliminary data.</text>
</comment>
<keyword evidence="1" id="KW-0812">Transmembrane</keyword>
<dbReference type="Gene3D" id="2.60.120.10">
    <property type="entry name" value="Jelly Rolls"/>
    <property type="match status" value="1"/>
</dbReference>
<organism evidence="3 4">
    <name type="scientific">Panacagrimonas perspica</name>
    <dbReference type="NCBI Taxonomy" id="381431"/>
    <lineage>
        <taxon>Bacteria</taxon>
        <taxon>Pseudomonadati</taxon>
        <taxon>Pseudomonadota</taxon>
        <taxon>Gammaproteobacteria</taxon>
        <taxon>Nevskiales</taxon>
        <taxon>Nevskiaceae</taxon>
        <taxon>Panacagrimonas</taxon>
    </lineage>
</organism>
<keyword evidence="4" id="KW-1185">Reference proteome</keyword>
<dbReference type="OrthoDB" id="9799053at2"/>
<evidence type="ECO:0000259" key="2">
    <source>
        <dbReference type="Pfam" id="PF05899"/>
    </source>
</evidence>
<evidence type="ECO:0000313" key="4">
    <source>
        <dbReference type="Proteomes" id="UP000295341"/>
    </source>
</evidence>
<sequence>MTSPTDSPRSAPNRALWFSLGVLLSVLTAVAYQAVLYVQKGHPSLPQIAKGFSIAAVEDSINEAWVLEGAPKLTSTQFFRSTDGKVSAGIWEATGPSKFEWHYGTDETVLVLEGGAKLTHDGETTDIGAGNSVFFRAGEVVIWEVPHRIRKTWVLHEPGRVARRLRSVIGD</sequence>
<evidence type="ECO:0000313" key="3">
    <source>
        <dbReference type="EMBL" id="TDU32290.1"/>
    </source>
</evidence>
<evidence type="ECO:0000256" key="1">
    <source>
        <dbReference type="SAM" id="Phobius"/>
    </source>
</evidence>
<dbReference type="AlphaFoldDB" id="A0A4R7PFX6"/>
<keyword evidence="1" id="KW-1133">Transmembrane helix</keyword>
<name>A0A4R7PFX6_9GAMM</name>
<keyword evidence="1" id="KW-0472">Membrane</keyword>
<dbReference type="PANTHER" id="PTHR40943:SF1">
    <property type="entry name" value="CYTOPLASMIC PROTEIN"/>
    <property type="match status" value="1"/>
</dbReference>
<protein>
    <submittedName>
        <fullName evidence="3">Putative cupin superfamily protein</fullName>
    </submittedName>
</protein>
<feature type="domain" description="(S)-ureidoglycine aminohydrolase cupin" evidence="2">
    <location>
        <begin position="81"/>
        <end position="152"/>
    </location>
</feature>
<dbReference type="InterPro" id="IPR008579">
    <property type="entry name" value="UGlyAH_Cupin_dom"/>
</dbReference>
<dbReference type="Pfam" id="PF05899">
    <property type="entry name" value="Cupin_3"/>
    <property type="match status" value="1"/>
</dbReference>
<gene>
    <name evidence="3" type="ORF">DFR24_1681</name>
</gene>
<proteinExistence type="predicted"/>
<dbReference type="Proteomes" id="UP000295341">
    <property type="component" value="Unassembled WGS sequence"/>
</dbReference>
<dbReference type="InterPro" id="IPR014710">
    <property type="entry name" value="RmlC-like_jellyroll"/>
</dbReference>
<accession>A0A4R7PFX6</accession>
<reference evidence="3 4" key="1">
    <citation type="submission" date="2019-03" db="EMBL/GenBank/DDBJ databases">
        <title>Genomic Encyclopedia of Type Strains, Phase IV (KMG-IV): sequencing the most valuable type-strain genomes for metagenomic binning, comparative biology and taxonomic classification.</title>
        <authorList>
            <person name="Goeker M."/>
        </authorList>
    </citation>
    <scope>NUCLEOTIDE SEQUENCE [LARGE SCALE GENOMIC DNA]</scope>
    <source>
        <strain evidence="3 4">DSM 26377</strain>
    </source>
</reference>